<organism evidence="2 5">
    <name type="scientific">Adineta ricciae</name>
    <name type="common">Rotifer</name>
    <dbReference type="NCBI Taxonomy" id="249248"/>
    <lineage>
        <taxon>Eukaryota</taxon>
        <taxon>Metazoa</taxon>
        <taxon>Spiralia</taxon>
        <taxon>Gnathifera</taxon>
        <taxon>Rotifera</taxon>
        <taxon>Eurotatoria</taxon>
        <taxon>Bdelloidea</taxon>
        <taxon>Adinetida</taxon>
        <taxon>Adinetidae</taxon>
        <taxon>Adineta</taxon>
    </lineage>
</organism>
<dbReference type="EMBL" id="CAJNOJ010000001">
    <property type="protein sequence ID" value="CAF0720596.1"/>
    <property type="molecule type" value="Genomic_DNA"/>
</dbReference>
<gene>
    <name evidence="2" type="ORF">EDS130_LOCUS207</name>
    <name evidence="3" type="ORF">XAT740_LOCUS57867</name>
</gene>
<feature type="transmembrane region" description="Helical" evidence="1">
    <location>
        <begin position="63"/>
        <end position="90"/>
    </location>
</feature>
<sequence>MVFILQNMFLITVPVSTLLTTVAMLLPYWWSSETLQVGLWRARSTSSSWLLVEPQLETAEGRVLFLLQILSLASVLLADISGIIWFVILVRRYSSSLSFASILSLLIFTILTYLSLSVMIYFVWITTKEYIHLIQISYSFYLVLIIVVLHSLTLISLIINLLRYRTMYHSIQPTLLEKKLAFAFNEPIV</sequence>
<protein>
    <submittedName>
        <fullName evidence="2">Uncharacterized protein</fullName>
    </submittedName>
</protein>
<keyword evidence="4" id="KW-1185">Reference proteome</keyword>
<evidence type="ECO:0000313" key="2">
    <source>
        <dbReference type="EMBL" id="CAF0720596.1"/>
    </source>
</evidence>
<name>A0A813MEW0_ADIRI</name>
<feature type="transmembrane region" description="Helical" evidence="1">
    <location>
        <begin position="138"/>
        <end position="162"/>
    </location>
</feature>
<evidence type="ECO:0000313" key="4">
    <source>
        <dbReference type="Proteomes" id="UP000663828"/>
    </source>
</evidence>
<keyword evidence="1" id="KW-0812">Transmembrane</keyword>
<dbReference type="AlphaFoldDB" id="A0A813MEW0"/>
<dbReference type="EMBL" id="CAJNOR010012230">
    <property type="protein sequence ID" value="CAF1666461.1"/>
    <property type="molecule type" value="Genomic_DNA"/>
</dbReference>
<evidence type="ECO:0000256" key="1">
    <source>
        <dbReference type="SAM" id="Phobius"/>
    </source>
</evidence>
<dbReference type="Proteomes" id="UP000663828">
    <property type="component" value="Unassembled WGS sequence"/>
</dbReference>
<keyword evidence="1" id="KW-0472">Membrane</keyword>
<dbReference type="Proteomes" id="UP000663852">
    <property type="component" value="Unassembled WGS sequence"/>
</dbReference>
<comment type="caution">
    <text evidence="2">The sequence shown here is derived from an EMBL/GenBank/DDBJ whole genome shotgun (WGS) entry which is preliminary data.</text>
</comment>
<dbReference type="OrthoDB" id="10046635at2759"/>
<keyword evidence="1" id="KW-1133">Transmembrane helix</keyword>
<evidence type="ECO:0000313" key="3">
    <source>
        <dbReference type="EMBL" id="CAF1666461.1"/>
    </source>
</evidence>
<accession>A0A813MEW0</accession>
<evidence type="ECO:0000313" key="5">
    <source>
        <dbReference type="Proteomes" id="UP000663852"/>
    </source>
</evidence>
<feature type="transmembrane region" description="Helical" evidence="1">
    <location>
        <begin position="102"/>
        <end position="126"/>
    </location>
</feature>
<feature type="transmembrane region" description="Helical" evidence="1">
    <location>
        <begin position="7"/>
        <end position="30"/>
    </location>
</feature>
<reference evidence="2" key="1">
    <citation type="submission" date="2021-02" db="EMBL/GenBank/DDBJ databases">
        <authorList>
            <person name="Nowell W R."/>
        </authorList>
    </citation>
    <scope>NUCLEOTIDE SEQUENCE</scope>
</reference>
<proteinExistence type="predicted"/>